<dbReference type="SUPFAM" id="SSF55781">
    <property type="entry name" value="GAF domain-like"/>
    <property type="match status" value="1"/>
</dbReference>
<comment type="caution">
    <text evidence="5">The sequence shown here is derived from an EMBL/GenBank/DDBJ whole genome shotgun (WGS) entry which is preliminary data.</text>
</comment>
<dbReference type="Gene3D" id="3.30.450.40">
    <property type="match status" value="1"/>
</dbReference>
<feature type="region of interest" description="Disordered" evidence="2">
    <location>
        <begin position="422"/>
        <end position="459"/>
    </location>
</feature>
<dbReference type="InterPro" id="IPR052016">
    <property type="entry name" value="Bact_Sigma-Reg"/>
</dbReference>
<reference evidence="5 6" key="1">
    <citation type="submission" date="2020-03" db="EMBL/GenBank/DDBJ databases">
        <title>Two novel Motilibacter sp.</title>
        <authorList>
            <person name="Liu S."/>
        </authorList>
    </citation>
    <scope>NUCLEOTIDE SEQUENCE [LARGE SCALE GENOMIC DNA]</scope>
    <source>
        <strain evidence="5 6">E257</strain>
    </source>
</reference>
<dbReference type="SUPFAM" id="SSF81606">
    <property type="entry name" value="PP2C-like"/>
    <property type="match status" value="1"/>
</dbReference>
<proteinExistence type="predicted"/>
<gene>
    <name evidence="5" type="ORF">G9H71_18305</name>
</gene>
<dbReference type="PANTHER" id="PTHR43156">
    <property type="entry name" value="STAGE II SPORULATION PROTEIN E-RELATED"/>
    <property type="match status" value="1"/>
</dbReference>
<evidence type="ECO:0000313" key="6">
    <source>
        <dbReference type="Proteomes" id="UP000800981"/>
    </source>
</evidence>
<dbReference type="InterPro" id="IPR029016">
    <property type="entry name" value="GAF-like_dom_sf"/>
</dbReference>
<dbReference type="Pfam" id="PF01590">
    <property type="entry name" value="GAF"/>
    <property type="match status" value="1"/>
</dbReference>
<evidence type="ECO:0000259" key="3">
    <source>
        <dbReference type="SMART" id="SM00065"/>
    </source>
</evidence>
<keyword evidence="1" id="KW-0378">Hydrolase</keyword>
<accession>A0ABX0H2V4</accession>
<dbReference type="SMART" id="SM00331">
    <property type="entry name" value="PP2C_SIG"/>
    <property type="match status" value="1"/>
</dbReference>
<dbReference type="InterPro" id="IPR003018">
    <property type="entry name" value="GAF"/>
</dbReference>
<dbReference type="SMART" id="SM00065">
    <property type="entry name" value="GAF"/>
    <property type="match status" value="1"/>
</dbReference>
<evidence type="ECO:0000259" key="4">
    <source>
        <dbReference type="SMART" id="SM00331"/>
    </source>
</evidence>
<name>A0ABX0H2V4_9ACTN</name>
<dbReference type="Pfam" id="PF07228">
    <property type="entry name" value="SpoIIE"/>
    <property type="match status" value="1"/>
</dbReference>
<feature type="domain" description="PPM-type phosphatase" evidence="4">
    <location>
        <begin position="200"/>
        <end position="422"/>
    </location>
</feature>
<sequence length="459" mass="49303">MLAEVTTELAETLDAEEAVSRLTQLVVPALADWCIVTLADDDERAGTWQGLQDAGSWHADPELRPALERYAQTRLAALTDRSYLARALRTGRVVTVPTGATTALQDVLQPGEARDLVGVLRPESAAILPLRGRGRTVGLLTLCNGTQRGQLTRADIETARDVASRAGLALDNARLYRQQRDLAEGLQLSMFTEPPEPDHVQVVVRYSPATEAAQVGGDWYDSFLQPGGATVLVIGDVIGHDVAAAAAMGQVRTLLRGIAADSGAGPAEVLVRVDKVMQTLQVGTTATVVVARLEQTPDERERGITHLRWSNAGHPPPMVVNPNGTVTPLAGVQADLLLGIAPEIERVESDVILDRAATVLLYTDGLVERRGQGLDDGLSLLRDTLADLAAEDLTLDELCDEVLRRMLPKRPEDDVALVAVRLHPQDRPRPAEAGPNRLPPNVEVEPGLEAEAGPPRRDS</sequence>
<feature type="domain" description="GAF" evidence="3">
    <location>
        <begin position="14"/>
        <end position="180"/>
    </location>
</feature>
<dbReference type="Gene3D" id="3.60.40.10">
    <property type="entry name" value="PPM-type phosphatase domain"/>
    <property type="match status" value="1"/>
</dbReference>
<dbReference type="EMBL" id="JAANNP010000050">
    <property type="protein sequence ID" value="NHC15738.1"/>
    <property type="molecule type" value="Genomic_DNA"/>
</dbReference>
<protein>
    <submittedName>
        <fullName evidence="5">SpoIIE family protein phosphatase</fullName>
    </submittedName>
</protein>
<evidence type="ECO:0000256" key="1">
    <source>
        <dbReference type="ARBA" id="ARBA00022801"/>
    </source>
</evidence>
<dbReference type="Proteomes" id="UP000800981">
    <property type="component" value="Unassembled WGS sequence"/>
</dbReference>
<evidence type="ECO:0000313" key="5">
    <source>
        <dbReference type="EMBL" id="NHC15738.1"/>
    </source>
</evidence>
<dbReference type="PANTHER" id="PTHR43156:SF2">
    <property type="entry name" value="STAGE II SPORULATION PROTEIN E"/>
    <property type="match status" value="1"/>
</dbReference>
<dbReference type="InterPro" id="IPR036457">
    <property type="entry name" value="PPM-type-like_dom_sf"/>
</dbReference>
<dbReference type="InterPro" id="IPR001932">
    <property type="entry name" value="PPM-type_phosphatase-like_dom"/>
</dbReference>
<keyword evidence="6" id="KW-1185">Reference proteome</keyword>
<organism evidence="5 6">
    <name type="scientific">Motilibacter deserti</name>
    <dbReference type="NCBI Taxonomy" id="2714956"/>
    <lineage>
        <taxon>Bacteria</taxon>
        <taxon>Bacillati</taxon>
        <taxon>Actinomycetota</taxon>
        <taxon>Actinomycetes</taxon>
        <taxon>Motilibacterales</taxon>
        <taxon>Motilibacteraceae</taxon>
        <taxon>Motilibacter</taxon>
    </lineage>
</organism>
<evidence type="ECO:0000256" key="2">
    <source>
        <dbReference type="SAM" id="MobiDB-lite"/>
    </source>
</evidence>